<evidence type="ECO:0000313" key="1">
    <source>
        <dbReference type="EMBL" id="GEL28920.1"/>
    </source>
</evidence>
<evidence type="ECO:0000313" key="2">
    <source>
        <dbReference type="Proteomes" id="UP000321893"/>
    </source>
</evidence>
<reference evidence="1" key="1">
    <citation type="submission" date="2019-07" db="EMBL/GenBank/DDBJ databases">
        <title>Whole genome shotgun sequence of Lactobacillus kefiri NBRC 15888.</title>
        <authorList>
            <person name="Hosoyama A."/>
            <person name="Uohara A."/>
            <person name="Ohji S."/>
            <person name="Ichikawa N."/>
        </authorList>
    </citation>
    <scope>NUCLEOTIDE SEQUENCE [LARGE SCALE GENOMIC DNA]</scope>
    <source>
        <strain evidence="1">NBRC 15888</strain>
    </source>
</reference>
<protein>
    <submittedName>
        <fullName evidence="1">Uncharacterized protein</fullName>
    </submittedName>
</protein>
<dbReference type="EMBL" id="BJVK01000026">
    <property type="protein sequence ID" value="GEL28920.1"/>
    <property type="molecule type" value="Genomic_DNA"/>
</dbReference>
<dbReference type="AlphaFoldDB" id="A0A511DVQ5"/>
<gene>
    <name evidence="1" type="ORF">LKE01_17400</name>
</gene>
<comment type="caution">
    <text evidence="1">The sequence shown here is derived from an EMBL/GenBank/DDBJ whole genome shotgun (WGS) entry which is preliminary data.</text>
</comment>
<organism evidence="1 2">
    <name type="scientific">Lentilactobacillus kefiri</name>
    <name type="common">Lactobacillus kefiri</name>
    <dbReference type="NCBI Taxonomy" id="33962"/>
    <lineage>
        <taxon>Bacteria</taxon>
        <taxon>Bacillati</taxon>
        <taxon>Bacillota</taxon>
        <taxon>Bacilli</taxon>
        <taxon>Lactobacillales</taxon>
        <taxon>Lactobacillaceae</taxon>
        <taxon>Lentilactobacillus</taxon>
    </lineage>
</organism>
<proteinExistence type="predicted"/>
<name>A0A511DVQ5_LENKE</name>
<sequence length="69" mass="7907">MDLKSLSIKLIDTDLGVLMEKKYSAITKNTNDEQTSFIVGVSRLYSGYPELVAHFIEIAFRHPQSKFDR</sequence>
<dbReference type="Proteomes" id="UP000321893">
    <property type="component" value="Unassembled WGS sequence"/>
</dbReference>
<accession>A0A511DVQ5</accession>
<keyword evidence="2" id="KW-1185">Reference proteome</keyword>